<dbReference type="Proteomes" id="UP000094819">
    <property type="component" value="Unassembled WGS sequence"/>
</dbReference>
<accession>A0A1E3J1W7</accession>
<evidence type="ECO:0000313" key="2">
    <source>
        <dbReference type="Proteomes" id="UP000094819"/>
    </source>
</evidence>
<name>A0A1E3J1W7_9TREE</name>
<dbReference type="CDD" id="cd21037">
    <property type="entry name" value="MLKL_NTD"/>
    <property type="match status" value="1"/>
</dbReference>
<dbReference type="Gene3D" id="1.20.930.20">
    <property type="entry name" value="Adaptor protein Cbl, N-terminal domain"/>
    <property type="match status" value="1"/>
</dbReference>
<reference evidence="1 2" key="1">
    <citation type="submission" date="2016-06" db="EMBL/GenBank/DDBJ databases">
        <title>Evolution of pathogenesis and genome organization in the Tremellales.</title>
        <authorList>
            <person name="Cuomo C."/>
            <person name="Litvintseva A."/>
            <person name="Heitman J."/>
            <person name="Chen Y."/>
            <person name="Sun S."/>
            <person name="Springer D."/>
            <person name="Dromer F."/>
            <person name="Young S."/>
            <person name="Zeng Q."/>
            <person name="Chapman S."/>
            <person name="Gujja S."/>
            <person name="Saif S."/>
            <person name="Birren B."/>
        </authorList>
    </citation>
    <scope>NUCLEOTIDE SEQUENCE [LARGE SCALE GENOMIC DNA]</scope>
    <source>
        <strain evidence="1 2">CBS 7118</strain>
    </source>
</reference>
<proteinExistence type="predicted"/>
<comment type="caution">
    <text evidence="1">The sequence shown here is derived from an EMBL/GenBank/DDBJ whole genome shotgun (WGS) entry which is preliminary data.</text>
</comment>
<evidence type="ECO:0000313" key="1">
    <source>
        <dbReference type="EMBL" id="ODN94822.1"/>
    </source>
</evidence>
<sequence>MPPPPPTVTPSHAQEALNSAAKAVDRLTNITTVLGVVAQGLGAGGGWMPGVGLACNLVCQILDSAAQVGVGKISALKLVERCALVVEAVGNAVQSCKGKVSNAMQRNINALVEHLTGNAHLLSQVAELSWFQLYMHRNKTEGNIAKATTDLADCLQAHISTAAWQSEAKHDWKVDIDHLLDIVVQDSEERRKQNDQLQKSGKSAFGDLQATINSMCAMLKDIQQAVNPTRPSAPVAIAYSDTIEINRSGSYSMPPSASTEVAQPLIRIDNEWEREALEEMLRETLEMGYGSL</sequence>
<dbReference type="EMBL" id="AWGH01000014">
    <property type="protein sequence ID" value="ODN94822.1"/>
    <property type="molecule type" value="Genomic_DNA"/>
</dbReference>
<dbReference type="InterPro" id="IPR036537">
    <property type="entry name" value="Adaptor_Cbl_N_dom_sf"/>
</dbReference>
<dbReference type="InterPro" id="IPR059179">
    <property type="entry name" value="MLKL-like_MCAfunc"/>
</dbReference>
<gene>
    <name evidence="1" type="ORF">L198_04969</name>
</gene>
<dbReference type="GeneID" id="30194182"/>
<dbReference type="GO" id="GO:0007166">
    <property type="term" value="P:cell surface receptor signaling pathway"/>
    <property type="evidence" value="ECO:0007669"/>
    <property type="project" value="InterPro"/>
</dbReference>
<protein>
    <submittedName>
        <fullName evidence="1">Uncharacterized protein</fullName>
    </submittedName>
</protein>
<organism evidence="1 2">
    <name type="scientific">Cryptococcus wingfieldii CBS 7118</name>
    <dbReference type="NCBI Taxonomy" id="1295528"/>
    <lineage>
        <taxon>Eukaryota</taxon>
        <taxon>Fungi</taxon>
        <taxon>Dikarya</taxon>
        <taxon>Basidiomycota</taxon>
        <taxon>Agaricomycotina</taxon>
        <taxon>Tremellomycetes</taxon>
        <taxon>Tremellales</taxon>
        <taxon>Cryptococcaceae</taxon>
        <taxon>Cryptococcus</taxon>
    </lineage>
</organism>
<dbReference type="OrthoDB" id="1668230at2759"/>
<dbReference type="RefSeq" id="XP_019031101.1">
    <property type="nucleotide sequence ID" value="XM_019177069.1"/>
</dbReference>
<keyword evidence="2" id="KW-1185">Reference proteome</keyword>
<dbReference type="AlphaFoldDB" id="A0A1E3J1W7"/>